<dbReference type="InterPro" id="IPR032466">
    <property type="entry name" value="Metal_Hydrolase"/>
</dbReference>
<dbReference type="Pfam" id="PF01026">
    <property type="entry name" value="TatD_DNase"/>
    <property type="match status" value="1"/>
</dbReference>
<evidence type="ECO:0000256" key="2">
    <source>
        <dbReference type="ARBA" id="ARBA00022723"/>
    </source>
</evidence>
<gene>
    <name evidence="5" type="ordered locus">Isop_1540</name>
</gene>
<evidence type="ECO:0000256" key="3">
    <source>
        <dbReference type="ARBA" id="ARBA00022801"/>
    </source>
</evidence>
<name>E8QYY8_ISOPI</name>
<feature type="binding site" evidence="4">
    <location>
        <position position="92"/>
    </location>
    <ligand>
        <name>a divalent metal cation</name>
        <dbReference type="ChEBI" id="CHEBI:60240"/>
        <label>1</label>
    </ligand>
</feature>
<dbReference type="InterPro" id="IPR001130">
    <property type="entry name" value="TatD-like"/>
</dbReference>
<feature type="binding site" evidence="4">
    <location>
        <position position="204"/>
    </location>
    <ligand>
        <name>a divalent metal cation</name>
        <dbReference type="ChEBI" id="CHEBI:60240"/>
        <label>1</label>
    </ligand>
</feature>
<feature type="binding site" evidence="4">
    <location>
        <position position="128"/>
    </location>
    <ligand>
        <name>a divalent metal cation</name>
        <dbReference type="ChEBI" id="CHEBI:60240"/>
        <label>2</label>
    </ligand>
</feature>
<dbReference type="GO" id="GO:0005829">
    <property type="term" value="C:cytosol"/>
    <property type="evidence" value="ECO:0007669"/>
    <property type="project" value="TreeGrafter"/>
</dbReference>
<dbReference type="PANTHER" id="PTHR46124">
    <property type="entry name" value="D-AMINOACYL-TRNA DEACYLASE"/>
    <property type="match status" value="1"/>
</dbReference>
<dbReference type="Gene3D" id="3.20.20.140">
    <property type="entry name" value="Metal-dependent hydrolases"/>
    <property type="match status" value="1"/>
</dbReference>
<keyword evidence="2 4" id="KW-0479">Metal-binding</keyword>
<dbReference type="FunCoup" id="E8QYY8">
    <property type="interactions" value="434"/>
</dbReference>
<reference key="1">
    <citation type="submission" date="2010-11" db="EMBL/GenBank/DDBJ databases">
        <title>The complete sequence of chromosome of Isophaera pallida ATCC 43644.</title>
        <authorList>
            <consortium name="US DOE Joint Genome Institute (JGI-PGF)"/>
            <person name="Lucas S."/>
            <person name="Copeland A."/>
            <person name="Lapidus A."/>
            <person name="Bruce D."/>
            <person name="Goodwin L."/>
            <person name="Pitluck S."/>
            <person name="Kyrpides N."/>
            <person name="Mavromatis K."/>
            <person name="Pagani I."/>
            <person name="Ivanova N."/>
            <person name="Saunders E."/>
            <person name="Brettin T."/>
            <person name="Detter J.C."/>
            <person name="Han C."/>
            <person name="Tapia R."/>
            <person name="Land M."/>
            <person name="Hauser L."/>
            <person name="Markowitz V."/>
            <person name="Cheng J.-F."/>
            <person name="Hugenholtz P."/>
            <person name="Woyke T."/>
            <person name="Wu D."/>
            <person name="Eisen J.A."/>
        </authorList>
    </citation>
    <scope>NUCLEOTIDE SEQUENCE</scope>
    <source>
        <strain>ATCC 43644</strain>
    </source>
</reference>
<dbReference type="GO" id="GO:0004536">
    <property type="term" value="F:DNA nuclease activity"/>
    <property type="evidence" value="ECO:0007669"/>
    <property type="project" value="InterPro"/>
</dbReference>
<dbReference type="InterPro" id="IPR015991">
    <property type="entry name" value="TatD/YcfH-like"/>
</dbReference>
<protein>
    <submittedName>
        <fullName evidence="5">Hydrolase, TatD family</fullName>
    </submittedName>
</protein>
<feature type="binding site" evidence="4">
    <location>
        <position position="152"/>
    </location>
    <ligand>
        <name>a divalent metal cation</name>
        <dbReference type="ChEBI" id="CHEBI:60240"/>
        <label>2</label>
    </ligand>
</feature>
<evidence type="ECO:0000313" key="5">
    <source>
        <dbReference type="EMBL" id="ADV62125.1"/>
    </source>
</evidence>
<evidence type="ECO:0000313" key="6">
    <source>
        <dbReference type="Proteomes" id="UP000008631"/>
    </source>
</evidence>
<dbReference type="NCBIfam" id="TIGR00010">
    <property type="entry name" value="YchF/TatD family DNA exonuclease"/>
    <property type="match status" value="1"/>
</dbReference>
<dbReference type="CDD" id="cd01310">
    <property type="entry name" value="TatD_DNAse"/>
    <property type="match status" value="1"/>
</dbReference>
<dbReference type="EMBL" id="CP002353">
    <property type="protein sequence ID" value="ADV62125.1"/>
    <property type="molecule type" value="Genomic_DNA"/>
</dbReference>
<organism evidence="5 6">
    <name type="scientific">Isosphaera pallida (strain ATCC 43644 / DSM 9630 / IS1B)</name>
    <dbReference type="NCBI Taxonomy" id="575540"/>
    <lineage>
        <taxon>Bacteria</taxon>
        <taxon>Pseudomonadati</taxon>
        <taxon>Planctomycetota</taxon>
        <taxon>Planctomycetia</taxon>
        <taxon>Isosphaerales</taxon>
        <taxon>Isosphaeraceae</taxon>
        <taxon>Isosphaera</taxon>
    </lineage>
</organism>
<keyword evidence="3 5" id="KW-0378">Hydrolase</keyword>
<proteinExistence type="inferred from homology"/>
<dbReference type="STRING" id="575540.Isop_1540"/>
<dbReference type="FunFam" id="3.20.20.140:FF:000005">
    <property type="entry name" value="TatD family hydrolase"/>
    <property type="match status" value="1"/>
</dbReference>
<feature type="binding site" evidence="4">
    <location>
        <position position="6"/>
    </location>
    <ligand>
        <name>a divalent metal cation</name>
        <dbReference type="ChEBI" id="CHEBI:60240"/>
        <label>1</label>
    </ligand>
</feature>
<dbReference type="AlphaFoldDB" id="E8QYY8"/>
<keyword evidence="6" id="KW-1185">Reference proteome</keyword>
<dbReference type="Proteomes" id="UP000008631">
    <property type="component" value="Chromosome"/>
</dbReference>
<dbReference type="eggNOG" id="COG0084">
    <property type="taxonomic scope" value="Bacteria"/>
</dbReference>
<dbReference type="GO" id="GO:0016788">
    <property type="term" value="F:hydrolase activity, acting on ester bonds"/>
    <property type="evidence" value="ECO:0007669"/>
    <property type="project" value="InterPro"/>
</dbReference>
<dbReference type="InParanoid" id="E8QYY8"/>
<dbReference type="PROSITE" id="PS01091">
    <property type="entry name" value="TATD_3"/>
    <property type="match status" value="1"/>
</dbReference>
<dbReference type="InterPro" id="IPR018228">
    <property type="entry name" value="DNase_TatD-rel_CS"/>
</dbReference>
<evidence type="ECO:0000256" key="4">
    <source>
        <dbReference type="PIRSR" id="PIRSR005902-1"/>
    </source>
</evidence>
<dbReference type="SUPFAM" id="SSF51556">
    <property type="entry name" value="Metallo-dependent hydrolases"/>
    <property type="match status" value="1"/>
</dbReference>
<dbReference type="KEGG" id="ipa:Isop_1540"/>
<dbReference type="GO" id="GO:0046872">
    <property type="term" value="F:metal ion binding"/>
    <property type="evidence" value="ECO:0007669"/>
    <property type="project" value="UniProtKB-KW"/>
</dbReference>
<dbReference type="PANTHER" id="PTHR46124:SF2">
    <property type="entry name" value="D-AMINOACYL-TRNA DEACYLASE"/>
    <property type="match status" value="1"/>
</dbReference>
<dbReference type="PIRSF" id="PIRSF005902">
    <property type="entry name" value="DNase_TatD"/>
    <property type="match status" value="1"/>
</dbReference>
<reference evidence="5 6" key="2">
    <citation type="journal article" date="2011" name="Stand. Genomic Sci.">
        <title>Complete genome sequence of Isosphaera pallida type strain (IS1B).</title>
        <authorList>
            <consortium name="US DOE Joint Genome Institute (JGI-PGF)"/>
            <person name="Goker M."/>
            <person name="Cleland D."/>
            <person name="Saunders E."/>
            <person name="Lapidus A."/>
            <person name="Nolan M."/>
            <person name="Lucas S."/>
            <person name="Hammon N."/>
            <person name="Deshpande S."/>
            <person name="Cheng J.F."/>
            <person name="Tapia R."/>
            <person name="Han C."/>
            <person name="Goodwin L."/>
            <person name="Pitluck S."/>
            <person name="Liolios K."/>
            <person name="Pagani I."/>
            <person name="Ivanova N."/>
            <person name="Mavromatis K."/>
            <person name="Pati A."/>
            <person name="Chen A."/>
            <person name="Palaniappan K."/>
            <person name="Land M."/>
            <person name="Hauser L."/>
            <person name="Chang Y.J."/>
            <person name="Jeffries C.D."/>
            <person name="Detter J.C."/>
            <person name="Beck B."/>
            <person name="Woyke T."/>
            <person name="Bristow J."/>
            <person name="Eisen J.A."/>
            <person name="Markowitz V."/>
            <person name="Hugenholtz P."/>
            <person name="Kyrpides N.C."/>
            <person name="Klenk H.P."/>
        </authorList>
    </citation>
    <scope>NUCLEOTIDE SEQUENCE [LARGE SCALE GENOMIC DNA]</scope>
    <source>
        <strain evidence="6">ATCC 43644 / DSM 9630 / IS1B</strain>
    </source>
</reference>
<dbReference type="HOGENOM" id="CLU_031506_4_2_0"/>
<feature type="binding site" evidence="4">
    <location>
        <position position="4"/>
    </location>
    <ligand>
        <name>a divalent metal cation</name>
        <dbReference type="ChEBI" id="CHEBI:60240"/>
        <label>1</label>
    </ligand>
</feature>
<comment type="similarity">
    <text evidence="1">Belongs to the metallo-dependent hydrolases superfamily. TatD-type hydrolase family.</text>
</comment>
<evidence type="ECO:0000256" key="1">
    <source>
        <dbReference type="ARBA" id="ARBA00009275"/>
    </source>
</evidence>
<sequence length="266" mass="29424">MDTHAHLDDPRLAGQLAVLLGRARQAGLVGIVAVATTWESSQAVQRMAIDHADAGVVAAVGFHPNQLDEARPGDRDRLESLGDAPGVVAVGETGLDRYWNRVAFDLQRDWFDWHLDWARRIGLPVVIHCRDSAEDILDQLRGRPRPLQGVLHSFTGNLDQARAFLDLGLHLSFAGQLTFANKALEPLREAARFVPEDRLLVETDSPYLSPHPHRGRTNEPSRVVHTASTLAHLRGVDPEALAQRLTQNAQILFQRANWNPSPCPLS</sequence>
<accession>E8QYY8</accession>